<dbReference type="EMBL" id="BAABME010030686">
    <property type="protein sequence ID" value="GAA0142480.1"/>
    <property type="molecule type" value="Genomic_DNA"/>
</dbReference>
<dbReference type="AlphaFoldDB" id="A0AAV3NSW5"/>
<proteinExistence type="predicted"/>
<sequence length="106" mass="12115">MNFLVVKSSNLKKYSSLMIMASRLFTCIPIPFSPFYSSSSLSKPNLIFNLRDTISFQRAPYRFSIQNVSSPKAFMSNVAEQQETTSTKAYGSEQIQVTNRAFFLKY</sequence>
<name>A0AAV3NSW5_LITER</name>
<organism evidence="1 2">
    <name type="scientific">Lithospermum erythrorhizon</name>
    <name type="common">Purple gromwell</name>
    <name type="synonym">Lithospermum officinale var. erythrorhizon</name>
    <dbReference type="NCBI Taxonomy" id="34254"/>
    <lineage>
        <taxon>Eukaryota</taxon>
        <taxon>Viridiplantae</taxon>
        <taxon>Streptophyta</taxon>
        <taxon>Embryophyta</taxon>
        <taxon>Tracheophyta</taxon>
        <taxon>Spermatophyta</taxon>
        <taxon>Magnoliopsida</taxon>
        <taxon>eudicotyledons</taxon>
        <taxon>Gunneridae</taxon>
        <taxon>Pentapetalae</taxon>
        <taxon>asterids</taxon>
        <taxon>lamiids</taxon>
        <taxon>Boraginales</taxon>
        <taxon>Boraginaceae</taxon>
        <taxon>Boraginoideae</taxon>
        <taxon>Lithospermeae</taxon>
        <taxon>Lithospermum</taxon>
    </lineage>
</organism>
<reference evidence="1 2" key="1">
    <citation type="submission" date="2024-01" db="EMBL/GenBank/DDBJ databases">
        <title>The complete chloroplast genome sequence of Lithospermum erythrorhizon: insights into the phylogenetic relationship among Boraginaceae species and the maternal lineages of purple gromwells.</title>
        <authorList>
            <person name="Okada T."/>
            <person name="Watanabe K."/>
        </authorList>
    </citation>
    <scope>NUCLEOTIDE SEQUENCE [LARGE SCALE GENOMIC DNA]</scope>
</reference>
<dbReference type="Proteomes" id="UP001454036">
    <property type="component" value="Unassembled WGS sequence"/>
</dbReference>
<evidence type="ECO:0000313" key="2">
    <source>
        <dbReference type="Proteomes" id="UP001454036"/>
    </source>
</evidence>
<evidence type="ECO:0000313" key="1">
    <source>
        <dbReference type="EMBL" id="GAA0142480.1"/>
    </source>
</evidence>
<keyword evidence="2" id="KW-1185">Reference proteome</keyword>
<accession>A0AAV3NSW5</accession>
<protein>
    <submittedName>
        <fullName evidence="1">Uncharacterized protein</fullName>
    </submittedName>
</protein>
<comment type="caution">
    <text evidence="1">The sequence shown here is derived from an EMBL/GenBank/DDBJ whole genome shotgun (WGS) entry which is preliminary data.</text>
</comment>
<gene>
    <name evidence="1" type="ORF">LIER_42726</name>
</gene>